<name>A0A4Q7V677_PSEST</name>
<dbReference type="RefSeq" id="WP_130292304.1">
    <property type="nucleotide sequence ID" value="NZ_SHKL01000001.1"/>
</dbReference>
<comment type="caution">
    <text evidence="2">The sequence shown here is derived from an EMBL/GenBank/DDBJ whole genome shotgun (WGS) entry which is preliminary data.</text>
</comment>
<evidence type="ECO:0000256" key="1">
    <source>
        <dbReference type="SAM" id="Phobius"/>
    </source>
</evidence>
<keyword evidence="1" id="KW-1133">Transmembrane helix</keyword>
<evidence type="ECO:0008006" key="4">
    <source>
        <dbReference type="Google" id="ProtNLM"/>
    </source>
</evidence>
<keyword evidence="3" id="KW-1185">Reference proteome</keyword>
<gene>
    <name evidence="2" type="ORF">EV383_5222</name>
</gene>
<dbReference type="EMBL" id="SHKL01000001">
    <property type="protein sequence ID" value="RZT88283.1"/>
    <property type="molecule type" value="Genomic_DNA"/>
</dbReference>
<evidence type="ECO:0000313" key="2">
    <source>
        <dbReference type="EMBL" id="RZT88283.1"/>
    </source>
</evidence>
<sequence>MSNRFSLPGLSKSWLTGWPLVGILGVGLALVALLYGSATDNLDNACTMTVQAERVPVRPSPGTAEAPTATLAKGTEVAAQPVTDSGYRKLNDGGWVPSSSVAATSGSVC</sequence>
<proteinExistence type="predicted"/>
<evidence type="ECO:0000313" key="3">
    <source>
        <dbReference type="Proteomes" id="UP000291591"/>
    </source>
</evidence>
<keyword evidence="1" id="KW-0472">Membrane</keyword>
<keyword evidence="1" id="KW-0812">Transmembrane</keyword>
<protein>
    <recommendedName>
        <fullName evidence="4">SH3 domain-containing protein</fullName>
    </recommendedName>
</protein>
<accession>A0A4Q7V677</accession>
<organism evidence="2 3">
    <name type="scientific">Pseudonocardia sediminis</name>
    <dbReference type="NCBI Taxonomy" id="1397368"/>
    <lineage>
        <taxon>Bacteria</taxon>
        <taxon>Bacillati</taxon>
        <taxon>Actinomycetota</taxon>
        <taxon>Actinomycetes</taxon>
        <taxon>Pseudonocardiales</taxon>
        <taxon>Pseudonocardiaceae</taxon>
        <taxon>Pseudonocardia</taxon>
    </lineage>
</organism>
<dbReference type="OrthoDB" id="3578476at2"/>
<feature type="transmembrane region" description="Helical" evidence="1">
    <location>
        <begin position="20"/>
        <end position="38"/>
    </location>
</feature>
<dbReference type="AlphaFoldDB" id="A0A4Q7V677"/>
<reference evidence="2 3" key="1">
    <citation type="submission" date="2019-02" db="EMBL/GenBank/DDBJ databases">
        <title>Sequencing the genomes of 1000 actinobacteria strains.</title>
        <authorList>
            <person name="Klenk H.-P."/>
        </authorList>
    </citation>
    <scope>NUCLEOTIDE SEQUENCE [LARGE SCALE GENOMIC DNA]</scope>
    <source>
        <strain evidence="2 3">DSM 45779</strain>
    </source>
</reference>
<dbReference type="Proteomes" id="UP000291591">
    <property type="component" value="Unassembled WGS sequence"/>
</dbReference>